<organism evidence="1 2">
    <name type="scientific">Nitrospira defluvii</name>
    <dbReference type="NCBI Taxonomy" id="330214"/>
    <lineage>
        <taxon>Bacteria</taxon>
        <taxon>Pseudomonadati</taxon>
        <taxon>Nitrospirota</taxon>
        <taxon>Nitrospiria</taxon>
        <taxon>Nitrospirales</taxon>
        <taxon>Nitrospiraceae</taxon>
        <taxon>Nitrospira</taxon>
    </lineage>
</organism>
<evidence type="ECO:0000313" key="2">
    <source>
        <dbReference type="Proteomes" id="UP000675880"/>
    </source>
</evidence>
<comment type="caution">
    <text evidence="1">The sequence shown here is derived from an EMBL/GenBank/DDBJ whole genome shotgun (WGS) entry which is preliminary data.</text>
</comment>
<dbReference type="EMBL" id="CAJNBJ010000005">
    <property type="protein sequence ID" value="CAE6740162.1"/>
    <property type="molecule type" value="Genomic_DNA"/>
</dbReference>
<gene>
    <name evidence="1" type="ORF">NSPZN2_130051</name>
</gene>
<accession>A0ABN7LDW3</accession>
<name>A0ABN7LDW3_9BACT</name>
<keyword evidence="2" id="KW-1185">Reference proteome</keyword>
<evidence type="ECO:0000313" key="1">
    <source>
        <dbReference type="EMBL" id="CAE6740162.1"/>
    </source>
</evidence>
<reference evidence="1 2" key="1">
    <citation type="submission" date="2021-02" db="EMBL/GenBank/DDBJ databases">
        <authorList>
            <person name="Han P."/>
        </authorList>
    </citation>
    <scope>NUCLEOTIDE SEQUENCE [LARGE SCALE GENOMIC DNA]</scope>
    <source>
        <strain evidence="1">Candidatus Nitrospira sp. ZN2</strain>
    </source>
</reference>
<dbReference type="Proteomes" id="UP000675880">
    <property type="component" value="Unassembled WGS sequence"/>
</dbReference>
<dbReference type="RefSeq" id="WP_213041992.1">
    <property type="nucleotide sequence ID" value="NZ_CAJNBJ010000005.1"/>
</dbReference>
<sequence length="46" mass="5025">MARKATAAEEILEALVVAQGTGCLFEELITVCPGLTWNQIFSEVDR</sequence>
<evidence type="ECO:0008006" key="3">
    <source>
        <dbReference type="Google" id="ProtNLM"/>
    </source>
</evidence>
<proteinExistence type="predicted"/>
<protein>
    <recommendedName>
        <fullName evidence="3">Transposase</fullName>
    </recommendedName>
</protein>